<evidence type="ECO:0000313" key="4">
    <source>
        <dbReference type="Proteomes" id="UP000295278"/>
    </source>
</evidence>
<keyword evidence="4" id="KW-1185">Reference proteome</keyword>
<dbReference type="SUPFAM" id="SSF103088">
    <property type="entry name" value="OmpA-like"/>
    <property type="match status" value="2"/>
</dbReference>
<proteinExistence type="predicted"/>
<evidence type="ECO:0000259" key="2">
    <source>
        <dbReference type="PROSITE" id="PS51123"/>
    </source>
</evidence>
<gene>
    <name evidence="3" type="ORF">E0F89_16670</name>
</gene>
<evidence type="ECO:0000256" key="1">
    <source>
        <dbReference type="PROSITE-ProRule" id="PRU00473"/>
    </source>
</evidence>
<comment type="caution">
    <text evidence="3">The sequence shown here is derived from an EMBL/GenBank/DDBJ whole genome shotgun (WGS) entry which is preliminary data.</text>
</comment>
<reference evidence="3 4" key="1">
    <citation type="submission" date="2019-03" db="EMBL/GenBank/DDBJ databases">
        <title>Flavobacterium AT-3-2 sp. nov., isolated from arctic soil.</title>
        <authorList>
            <person name="Chaudhary D.K."/>
        </authorList>
    </citation>
    <scope>NUCLEOTIDE SEQUENCE [LARGE SCALE GENOMIC DNA]</scope>
    <source>
        <strain evidence="3 4">AT-3-2</strain>
    </source>
</reference>
<dbReference type="Pfam" id="PF00691">
    <property type="entry name" value="OmpA"/>
    <property type="match status" value="2"/>
</dbReference>
<protein>
    <recommendedName>
        <fullName evidence="2">OmpA-like domain-containing protein</fullName>
    </recommendedName>
</protein>
<dbReference type="PANTHER" id="PTHR30329">
    <property type="entry name" value="STATOR ELEMENT OF FLAGELLAR MOTOR COMPLEX"/>
    <property type="match status" value="1"/>
</dbReference>
<accession>A0A4R5AM06</accession>
<name>A0A4R5AM06_9FLAO</name>
<feature type="domain" description="OmpA-like" evidence="2">
    <location>
        <begin position="16"/>
        <end position="124"/>
    </location>
</feature>
<dbReference type="Proteomes" id="UP000295278">
    <property type="component" value="Unassembled WGS sequence"/>
</dbReference>
<feature type="domain" description="OmpA-like" evidence="2">
    <location>
        <begin position="166"/>
        <end position="283"/>
    </location>
</feature>
<dbReference type="PROSITE" id="PS51123">
    <property type="entry name" value="OMPA_2"/>
    <property type="match status" value="2"/>
</dbReference>
<dbReference type="InterPro" id="IPR006665">
    <property type="entry name" value="OmpA-like"/>
</dbReference>
<dbReference type="AlphaFoldDB" id="A0A4R5AM06"/>
<dbReference type="OrthoDB" id="9782229at2"/>
<keyword evidence="1" id="KW-0472">Membrane</keyword>
<dbReference type="Gene3D" id="3.30.1330.60">
    <property type="entry name" value="OmpA-like domain"/>
    <property type="match status" value="2"/>
</dbReference>
<dbReference type="CDD" id="cd07185">
    <property type="entry name" value="OmpA_C-like"/>
    <property type="match status" value="1"/>
</dbReference>
<organism evidence="3 4">
    <name type="scientific">Flavobacterium caseinilyticum</name>
    <dbReference type="NCBI Taxonomy" id="2541732"/>
    <lineage>
        <taxon>Bacteria</taxon>
        <taxon>Pseudomonadati</taxon>
        <taxon>Bacteroidota</taxon>
        <taxon>Flavobacteriia</taxon>
        <taxon>Flavobacteriales</taxon>
        <taxon>Flavobacteriaceae</taxon>
        <taxon>Flavobacterium</taxon>
    </lineage>
</organism>
<dbReference type="InterPro" id="IPR036737">
    <property type="entry name" value="OmpA-like_sf"/>
</dbReference>
<dbReference type="GO" id="GO:0016020">
    <property type="term" value="C:membrane"/>
    <property type="evidence" value="ECO:0007669"/>
    <property type="project" value="UniProtKB-UniRule"/>
</dbReference>
<evidence type="ECO:0000313" key="3">
    <source>
        <dbReference type="EMBL" id="TDD73771.1"/>
    </source>
</evidence>
<dbReference type="RefSeq" id="WP_131910848.1">
    <property type="nucleotide sequence ID" value="NZ_SMFM01000014.1"/>
</dbReference>
<dbReference type="PANTHER" id="PTHR30329:SF21">
    <property type="entry name" value="LIPOPROTEIN YIAD-RELATED"/>
    <property type="match status" value="1"/>
</dbReference>
<sequence length="283" mass="32937">MKIKFLFIFFFYILGVSAQDKLVLFFDFNQDFINQKSKMEFNTWLEKSKDKEIFKIIGYCDSVDSNSYNDELSLRRANNVLTLLELNKVQISEKCELTGLGEDFQQSKNRSENRKVVLYYQLKALQNPSSQKKSDKEKIVETAQDKNAVTNAPENQSAFIEKINNAKVGDLIQLENLNFYLNSEKIMAESQSILSDLLQVLRMNPRLKINIHGHICCNNNPNDVRLSYRRSKFVFDYLIRNGISTSRLGHRGFGSNRPIYKLPEKNEAERIANRRVEILVLKK</sequence>
<dbReference type="EMBL" id="SMFM01000014">
    <property type="protein sequence ID" value="TDD73771.1"/>
    <property type="molecule type" value="Genomic_DNA"/>
</dbReference>
<dbReference type="InterPro" id="IPR050330">
    <property type="entry name" value="Bact_OuterMem_StrucFunc"/>
</dbReference>